<comment type="similarity">
    <text evidence="1">Belongs to the sigma-70 factor family. ECF subfamily.</text>
</comment>
<dbReference type="STRING" id="316055.RPE_3240"/>
<evidence type="ECO:0000313" key="7">
    <source>
        <dbReference type="EMBL" id="ABJ07174.1"/>
    </source>
</evidence>
<evidence type="ECO:0000256" key="1">
    <source>
        <dbReference type="ARBA" id="ARBA00010641"/>
    </source>
</evidence>
<dbReference type="SUPFAM" id="SSF88659">
    <property type="entry name" value="Sigma3 and sigma4 domains of RNA polymerase sigma factors"/>
    <property type="match status" value="1"/>
</dbReference>
<name>Q07LL0_RHOP5</name>
<keyword evidence="4" id="KW-0804">Transcription</keyword>
<dbReference type="eggNOG" id="COG1595">
    <property type="taxonomic scope" value="Bacteria"/>
</dbReference>
<dbReference type="KEGG" id="rpe:RPE_3240"/>
<protein>
    <submittedName>
        <fullName evidence="7">RNA polymerase, sigma-24 subunit, ECF subfamily</fullName>
    </submittedName>
</protein>
<gene>
    <name evidence="7" type="ordered locus">RPE_3240</name>
</gene>
<feature type="domain" description="RNA polymerase sigma factor 70 region 4 type 2" evidence="6">
    <location>
        <begin position="137"/>
        <end position="185"/>
    </location>
</feature>
<dbReference type="EMBL" id="CP000463">
    <property type="protein sequence ID" value="ABJ07174.1"/>
    <property type="molecule type" value="Genomic_DNA"/>
</dbReference>
<dbReference type="InterPro" id="IPR014284">
    <property type="entry name" value="RNA_pol_sigma-70_dom"/>
</dbReference>
<dbReference type="Pfam" id="PF04542">
    <property type="entry name" value="Sigma70_r2"/>
    <property type="match status" value="1"/>
</dbReference>
<dbReference type="InterPro" id="IPR013324">
    <property type="entry name" value="RNA_pol_sigma_r3/r4-like"/>
</dbReference>
<keyword evidence="2" id="KW-0805">Transcription regulation</keyword>
<keyword evidence="3" id="KW-0731">Sigma factor</keyword>
<dbReference type="InterPro" id="IPR039425">
    <property type="entry name" value="RNA_pol_sigma-70-like"/>
</dbReference>
<organism evidence="7">
    <name type="scientific">Rhodopseudomonas palustris (strain BisA53)</name>
    <dbReference type="NCBI Taxonomy" id="316055"/>
    <lineage>
        <taxon>Bacteria</taxon>
        <taxon>Pseudomonadati</taxon>
        <taxon>Pseudomonadota</taxon>
        <taxon>Alphaproteobacteria</taxon>
        <taxon>Hyphomicrobiales</taxon>
        <taxon>Nitrobacteraceae</taxon>
        <taxon>Rhodopseudomonas</taxon>
    </lineage>
</organism>
<dbReference type="GO" id="GO:0016987">
    <property type="term" value="F:sigma factor activity"/>
    <property type="evidence" value="ECO:0007669"/>
    <property type="project" value="UniProtKB-KW"/>
</dbReference>
<dbReference type="Pfam" id="PF08281">
    <property type="entry name" value="Sigma70_r4_2"/>
    <property type="match status" value="1"/>
</dbReference>
<dbReference type="HOGENOM" id="CLU_047691_12_3_5"/>
<dbReference type="InterPro" id="IPR036388">
    <property type="entry name" value="WH-like_DNA-bd_sf"/>
</dbReference>
<evidence type="ECO:0000259" key="5">
    <source>
        <dbReference type="Pfam" id="PF04542"/>
    </source>
</evidence>
<proteinExistence type="inferred from homology"/>
<evidence type="ECO:0000259" key="6">
    <source>
        <dbReference type="Pfam" id="PF08281"/>
    </source>
</evidence>
<dbReference type="SUPFAM" id="SSF88946">
    <property type="entry name" value="Sigma2 domain of RNA polymerase sigma factors"/>
    <property type="match status" value="1"/>
</dbReference>
<dbReference type="AlphaFoldDB" id="Q07LL0"/>
<dbReference type="GO" id="GO:0003677">
    <property type="term" value="F:DNA binding"/>
    <property type="evidence" value="ECO:0007669"/>
    <property type="project" value="InterPro"/>
</dbReference>
<dbReference type="Gene3D" id="1.10.10.10">
    <property type="entry name" value="Winged helix-like DNA-binding domain superfamily/Winged helix DNA-binding domain"/>
    <property type="match status" value="1"/>
</dbReference>
<dbReference type="PANTHER" id="PTHR43133:SF63">
    <property type="entry name" value="RNA POLYMERASE SIGMA FACTOR FECI-RELATED"/>
    <property type="match status" value="1"/>
</dbReference>
<dbReference type="Gene3D" id="1.10.1740.10">
    <property type="match status" value="1"/>
</dbReference>
<dbReference type="InterPro" id="IPR013249">
    <property type="entry name" value="RNA_pol_sigma70_r4_t2"/>
</dbReference>
<reference evidence="7" key="1">
    <citation type="submission" date="2006-09" db="EMBL/GenBank/DDBJ databases">
        <title>Complete sequence of Rhodopseudomonas palustris BisA53.</title>
        <authorList>
            <consortium name="US DOE Joint Genome Institute"/>
            <person name="Copeland A."/>
            <person name="Lucas S."/>
            <person name="Lapidus A."/>
            <person name="Barry K."/>
            <person name="Detter J.C."/>
            <person name="Glavina del Rio T."/>
            <person name="Hammon N."/>
            <person name="Israni S."/>
            <person name="Dalin E."/>
            <person name="Tice H."/>
            <person name="Pitluck S."/>
            <person name="Chain P."/>
            <person name="Malfatti S."/>
            <person name="Shin M."/>
            <person name="Vergez L."/>
            <person name="Schmutz J."/>
            <person name="Larimer F."/>
            <person name="Land M."/>
            <person name="Hauser L."/>
            <person name="Pelletier D.A."/>
            <person name="Kyrpides N."/>
            <person name="Kim E."/>
            <person name="Harwood C.S."/>
            <person name="Oda Y."/>
            <person name="Richardson P."/>
        </authorList>
    </citation>
    <scope>NUCLEOTIDE SEQUENCE [LARGE SCALE GENOMIC DNA]</scope>
    <source>
        <strain evidence="7">BisA53</strain>
    </source>
</reference>
<sequence>MSSRELRGPQTDASARVLRSGQRTWLRKMTNSEQKVLRHLLAAEYQTLKTSLTHRLGSAELAGEALQEAWVRLERHQPREPVRQPRPYLFRIAYNIGLKLLLRERRTVTLADTRIALDLIDETPDPMAVAEDRSDFELLKRALQELTPRQRDILLGSRLEERSLAELARRHGISQRWVERELRFVVMHCAQRLDRKVVQRFGPKPSQGPNKEK</sequence>
<dbReference type="InterPro" id="IPR007627">
    <property type="entry name" value="RNA_pol_sigma70_r2"/>
</dbReference>
<evidence type="ECO:0000256" key="2">
    <source>
        <dbReference type="ARBA" id="ARBA00023015"/>
    </source>
</evidence>
<dbReference type="PANTHER" id="PTHR43133">
    <property type="entry name" value="RNA POLYMERASE ECF-TYPE SIGMA FACTO"/>
    <property type="match status" value="1"/>
</dbReference>
<accession>Q07LL0</accession>
<dbReference type="OrthoDB" id="9794372at2"/>
<evidence type="ECO:0000256" key="4">
    <source>
        <dbReference type="ARBA" id="ARBA00023163"/>
    </source>
</evidence>
<dbReference type="NCBIfam" id="TIGR02937">
    <property type="entry name" value="sigma70-ECF"/>
    <property type="match status" value="1"/>
</dbReference>
<evidence type="ECO:0000256" key="3">
    <source>
        <dbReference type="ARBA" id="ARBA00023082"/>
    </source>
</evidence>
<dbReference type="GO" id="GO:0006352">
    <property type="term" value="P:DNA-templated transcription initiation"/>
    <property type="evidence" value="ECO:0007669"/>
    <property type="project" value="InterPro"/>
</dbReference>
<dbReference type="InterPro" id="IPR013325">
    <property type="entry name" value="RNA_pol_sigma_r2"/>
</dbReference>
<feature type="domain" description="RNA polymerase sigma-70 region 2" evidence="5">
    <location>
        <begin position="43"/>
        <end position="106"/>
    </location>
</feature>